<proteinExistence type="inferred from homology"/>
<dbReference type="Gene3D" id="3.90.79.10">
    <property type="entry name" value="Nucleoside Triphosphate Pyrophosphohydrolase"/>
    <property type="match status" value="1"/>
</dbReference>
<keyword evidence="3 5" id="KW-0378">Hydrolase</keyword>
<dbReference type="InterPro" id="IPR020084">
    <property type="entry name" value="NUDIX_hydrolase_CS"/>
</dbReference>
<comment type="cofactor">
    <cofactor evidence="1">
        <name>Mg(2+)</name>
        <dbReference type="ChEBI" id="CHEBI:18420"/>
    </cofactor>
</comment>
<protein>
    <submittedName>
        <fullName evidence="7">NUDIX domain-containing protein</fullName>
    </submittedName>
</protein>
<name>A0ABV5RXV8_9ACTN</name>
<dbReference type="PROSITE" id="PS51462">
    <property type="entry name" value="NUDIX"/>
    <property type="match status" value="1"/>
</dbReference>
<evidence type="ECO:0000313" key="8">
    <source>
        <dbReference type="Proteomes" id="UP001589532"/>
    </source>
</evidence>
<evidence type="ECO:0000256" key="4">
    <source>
        <dbReference type="ARBA" id="ARBA00022842"/>
    </source>
</evidence>
<evidence type="ECO:0000256" key="1">
    <source>
        <dbReference type="ARBA" id="ARBA00001946"/>
    </source>
</evidence>
<evidence type="ECO:0000259" key="6">
    <source>
        <dbReference type="PROSITE" id="PS51462"/>
    </source>
</evidence>
<dbReference type="EMBL" id="JBHMBW010000012">
    <property type="protein sequence ID" value="MFB9624261.1"/>
    <property type="molecule type" value="Genomic_DNA"/>
</dbReference>
<dbReference type="CDD" id="cd18876">
    <property type="entry name" value="NUDIX_Hydrolase"/>
    <property type="match status" value="1"/>
</dbReference>
<dbReference type="RefSeq" id="WP_344985760.1">
    <property type="nucleotide sequence ID" value="NZ_BAAAXV010000001.1"/>
</dbReference>
<dbReference type="PANTHER" id="PTHR43046:SF12">
    <property type="entry name" value="GDP-MANNOSE MANNOSYL HYDROLASE"/>
    <property type="match status" value="1"/>
</dbReference>
<dbReference type="SUPFAM" id="SSF55811">
    <property type="entry name" value="Nudix"/>
    <property type="match status" value="1"/>
</dbReference>
<evidence type="ECO:0000256" key="5">
    <source>
        <dbReference type="RuleBase" id="RU003476"/>
    </source>
</evidence>
<dbReference type="PANTHER" id="PTHR43046">
    <property type="entry name" value="GDP-MANNOSE MANNOSYL HYDROLASE"/>
    <property type="match status" value="1"/>
</dbReference>
<sequence length="167" mass="18384">MVRMNDMSKPYLEPADWYASLPTAYTAACMLLTDGDDRVLLVKPNYRPYWAFPGGIVEAGEAPHEGAVREILEELGLDVQAGDLLAVEWSPPLGERPRPMLTFLFDGGVVADPGRIKLQADELDAAEFLGWEEAEARLPAHTAARIPAARRARKSGRTVYLPVAPLR</sequence>
<comment type="similarity">
    <text evidence="2 5">Belongs to the Nudix hydrolase family.</text>
</comment>
<accession>A0ABV5RXV8</accession>
<dbReference type="PROSITE" id="PS00893">
    <property type="entry name" value="NUDIX_BOX"/>
    <property type="match status" value="1"/>
</dbReference>
<dbReference type="Proteomes" id="UP001589532">
    <property type="component" value="Unassembled WGS sequence"/>
</dbReference>
<keyword evidence="4" id="KW-0460">Magnesium</keyword>
<evidence type="ECO:0000313" key="7">
    <source>
        <dbReference type="EMBL" id="MFB9624261.1"/>
    </source>
</evidence>
<gene>
    <name evidence="7" type="ORF">ACFFSA_14335</name>
</gene>
<dbReference type="InterPro" id="IPR020476">
    <property type="entry name" value="Nudix_hydrolase"/>
</dbReference>
<organism evidence="7 8">
    <name type="scientific">Nonomuraea helvata</name>
    <dbReference type="NCBI Taxonomy" id="37484"/>
    <lineage>
        <taxon>Bacteria</taxon>
        <taxon>Bacillati</taxon>
        <taxon>Actinomycetota</taxon>
        <taxon>Actinomycetes</taxon>
        <taxon>Streptosporangiales</taxon>
        <taxon>Streptosporangiaceae</taxon>
        <taxon>Nonomuraea</taxon>
    </lineage>
</organism>
<comment type="caution">
    <text evidence="7">The sequence shown here is derived from an EMBL/GenBank/DDBJ whole genome shotgun (WGS) entry which is preliminary data.</text>
</comment>
<keyword evidence="8" id="KW-1185">Reference proteome</keyword>
<dbReference type="Pfam" id="PF00293">
    <property type="entry name" value="NUDIX"/>
    <property type="match status" value="1"/>
</dbReference>
<reference evidence="7 8" key="1">
    <citation type="submission" date="2024-09" db="EMBL/GenBank/DDBJ databases">
        <authorList>
            <person name="Sun Q."/>
            <person name="Mori K."/>
        </authorList>
    </citation>
    <scope>NUCLEOTIDE SEQUENCE [LARGE SCALE GENOMIC DNA]</scope>
    <source>
        <strain evidence="7 8">JCM 3143</strain>
    </source>
</reference>
<evidence type="ECO:0000256" key="3">
    <source>
        <dbReference type="ARBA" id="ARBA00022801"/>
    </source>
</evidence>
<feature type="domain" description="Nudix hydrolase" evidence="6">
    <location>
        <begin position="22"/>
        <end position="151"/>
    </location>
</feature>
<dbReference type="InterPro" id="IPR000086">
    <property type="entry name" value="NUDIX_hydrolase_dom"/>
</dbReference>
<dbReference type="InterPro" id="IPR015797">
    <property type="entry name" value="NUDIX_hydrolase-like_dom_sf"/>
</dbReference>
<evidence type="ECO:0000256" key="2">
    <source>
        <dbReference type="ARBA" id="ARBA00005582"/>
    </source>
</evidence>
<dbReference type="PRINTS" id="PR00502">
    <property type="entry name" value="NUDIXFAMILY"/>
</dbReference>